<proteinExistence type="predicted"/>
<comment type="caution">
    <text evidence="2">The sequence shown here is derived from an EMBL/GenBank/DDBJ whole genome shotgun (WGS) entry which is preliminary data.</text>
</comment>
<feature type="region of interest" description="Disordered" evidence="1">
    <location>
        <begin position="421"/>
        <end position="449"/>
    </location>
</feature>
<evidence type="ECO:0000313" key="3">
    <source>
        <dbReference type="Proteomes" id="UP001159363"/>
    </source>
</evidence>
<sequence>MSHLMRLAKPPLLLPHFSTTRAENSSKYVDLRRTNHDKTTRDWRLLACLASLSKTAIDQVPKLRMICQLRMSVITSSRTSPSGKPNRCSFGQTQARPGDQTTVGRISLRHEPSIPDTEGGLCSSATPAGGSPRVSGGLVPPSPRHVTRFGRHPIQNPPFQPLADVTPYGAPRTAHRGGNFRLYSSLLASHQGEQCSIPGRDEPRIFAYRIVLSDAAGKGNAYNGAGTAIEKDRDWAAIVPIGTICSSFHAGFTTAMGNTSVLWRVWRDRGNFLLYPQWTDLLATRSQFVAFIQNVARCTLMQRSASVLDWEAAVGNTSPPVRSCQCRSRHKYVSTLAFVQPRVRSRSDKSESVSRELSGLVAVGTRDRSSEIFMLCHFGPPAAILDPDDVDPGRQRTNSREGIFNYNFARAHSAFKNHFEGKGATPARLPPRRSGFDPRPGHSGSSHVGIVPDDAVGRRVFSEISRFPALLHVQLTSPTSALKTSLLRAVEISSLTLRGKCTYIFENYVRLVQKHLPSCEFDDRRLNMSFVRLHTRLRHLRTCPSLLSRDSSPALTRLRHCPRAALSRESLLLDKPSRGSPDKVWSNCKCETKCTSVSKSSLSTDTRTHREFLQSLLPGCPCLMYGLGRAKMTLVQRLAIFWLKLTGAQVTINNSRLVRRCKMRHDSSANIGAPLLSPREGNNCVREGVPADSSARLPATCGWCFASRSVSLFHCGRRSQVHPQDSATAVIVVCRCQVKSQDYDKKGDRNITVIWMMEVADPWYGSLGVDKRTPATIKPFRRLDYSPPTWANRVRFPEGLLQDFRMCESCRKIPLIGGDLPFPQPYIPALQLTHLTSPSSALKTSTLRAYQISALHSTRGRMDLHTSEDRLWEVVLRLGKASAGRQIWLLYLRGPRQQATPLLPLIAISQTPRCCFLAAVTSVGDGAYRYISLAHVDPFYPPHRIERLGEHIARKLWGLDVLEKKRFCWCESVRAFEEARRGKESSCRMTCEEYVSSEWRLQLPTMVFPY</sequence>
<name>A0ABQ9H128_9NEOP</name>
<feature type="region of interest" description="Disordered" evidence="1">
    <location>
        <begin position="76"/>
        <end position="144"/>
    </location>
</feature>
<evidence type="ECO:0000256" key="1">
    <source>
        <dbReference type="SAM" id="MobiDB-lite"/>
    </source>
</evidence>
<feature type="compositionally biased region" description="Polar residues" evidence="1">
    <location>
        <begin position="76"/>
        <end position="104"/>
    </location>
</feature>
<keyword evidence="3" id="KW-1185">Reference proteome</keyword>
<organism evidence="2 3">
    <name type="scientific">Dryococelus australis</name>
    <dbReference type="NCBI Taxonomy" id="614101"/>
    <lineage>
        <taxon>Eukaryota</taxon>
        <taxon>Metazoa</taxon>
        <taxon>Ecdysozoa</taxon>
        <taxon>Arthropoda</taxon>
        <taxon>Hexapoda</taxon>
        <taxon>Insecta</taxon>
        <taxon>Pterygota</taxon>
        <taxon>Neoptera</taxon>
        <taxon>Polyneoptera</taxon>
        <taxon>Phasmatodea</taxon>
        <taxon>Verophasmatodea</taxon>
        <taxon>Anareolatae</taxon>
        <taxon>Phasmatidae</taxon>
        <taxon>Eurycanthinae</taxon>
        <taxon>Dryococelus</taxon>
    </lineage>
</organism>
<gene>
    <name evidence="2" type="ORF">PR048_022420</name>
</gene>
<reference evidence="2 3" key="1">
    <citation type="submission" date="2023-02" db="EMBL/GenBank/DDBJ databases">
        <title>LHISI_Scaffold_Assembly.</title>
        <authorList>
            <person name="Stuart O.P."/>
            <person name="Cleave R."/>
            <person name="Magrath M.J.L."/>
            <person name="Mikheyev A.S."/>
        </authorList>
    </citation>
    <scope>NUCLEOTIDE SEQUENCE [LARGE SCALE GENOMIC DNA]</scope>
    <source>
        <strain evidence="2">Daus_M_001</strain>
        <tissue evidence="2">Leg muscle</tissue>
    </source>
</reference>
<protein>
    <submittedName>
        <fullName evidence="2">Uncharacterized protein</fullName>
    </submittedName>
</protein>
<dbReference type="Proteomes" id="UP001159363">
    <property type="component" value="Chromosome 7"/>
</dbReference>
<dbReference type="EMBL" id="JARBHB010000008">
    <property type="protein sequence ID" value="KAJ8877957.1"/>
    <property type="molecule type" value="Genomic_DNA"/>
</dbReference>
<accession>A0ABQ9H128</accession>
<evidence type="ECO:0000313" key="2">
    <source>
        <dbReference type="EMBL" id="KAJ8877957.1"/>
    </source>
</evidence>